<organism evidence="1 2">
    <name type="scientific">Peteryoungia desertarenae</name>
    <dbReference type="NCBI Taxonomy" id="1813451"/>
    <lineage>
        <taxon>Bacteria</taxon>
        <taxon>Pseudomonadati</taxon>
        <taxon>Pseudomonadota</taxon>
        <taxon>Alphaproteobacteria</taxon>
        <taxon>Hyphomicrobiales</taxon>
        <taxon>Rhizobiaceae</taxon>
        <taxon>Peteryoungia</taxon>
    </lineage>
</organism>
<keyword evidence="2" id="KW-1185">Reference proteome</keyword>
<dbReference type="Gene3D" id="1.25.40.380">
    <property type="entry name" value="Protein of unknown function DUF1810"/>
    <property type="match status" value="1"/>
</dbReference>
<dbReference type="InterPro" id="IPR014937">
    <property type="entry name" value="DUF1810"/>
</dbReference>
<dbReference type="EMBL" id="CP058350">
    <property type="protein sequence ID" value="QLF71210.1"/>
    <property type="molecule type" value="Genomic_DNA"/>
</dbReference>
<reference evidence="1 2" key="1">
    <citation type="submission" date="2020-06" db="EMBL/GenBank/DDBJ databases">
        <title>Genome sequence of Rhizobium sp strain ADMK78.</title>
        <authorList>
            <person name="Rahi P."/>
        </authorList>
    </citation>
    <scope>NUCLEOTIDE SEQUENCE [LARGE SCALE GENOMIC DNA]</scope>
    <source>
        <strain evidence="1 2">ADMK78</strain>
    </source>
</reference>
<dbReference type="Pfam" id="PF08837">
    <property type="entry name" value="DUF1810"/>
    <property type="match status" value="1"/>
</dbReference>
<dbReference type="SUPFAM" id="SSF140736">
    <property type="entry name" value="Rv1873-like"/>
    <property type="match status" value="1"/>
</dbReference>
<evidence type="ECO:0000313" key="2">
    <source>
        <dbReference type="Proteomes" id="UP000308530"/>
    </source>
</evidence>
<name>A0ABX6QRQ0_9HYPH</name>
<proteinExistence type="predicted"/>
<evidence type="ECO:0000313" key="1">
    <source>
        <dbReference type="EMBL" id="QLF71210.1"/>
    </source>
</evidence>
<dbReference type="Proteomes" id="UP000308530">
    <property type="component" value="Chromosome"/>
</dbReference>
<dbReference type="InterPro" id="IPR036287">
    <property type="entry name" value="Rv1873-like_sf"/>
</dbReference>
<sequence>MDAFNLKRFLSPQDAVITAVMSELLAGTKSSHWMWFIFPQMRGLGTSQTAQFYGIRSLTEAQAYLRHPVLGERLRLCTRTVLLIDGSSAREIFGVPDDMKFRSSMTLFDAAEGGSGDHLYRLALERFFNGHQDQLTLRLLENTHSAP</sequence>
<accession>A0ABX6QRQ0</accession>
<gene>
    <name evidence="1" type="ORF">FE840_000970</name>
</gene>
<dbReference type="PIRSF" id="PIRSF008546">
    <property type="entry name" value="UCP008546"/>
    <property type="match status" value="1"/>
</dbReference>
<protein>
    <submittedName>
        <fullName evidence="1">DUF1810 domain-containing protein</fullName>
    </submittedName>
</protein>